<dbReference type="PANTHER" id="PTHR14469">
    <property type="entry name" value="SARCOMA ANTIGEN NY-SAR-23"/>
    <property type="match status" value="1"/>
</dbReference>
<dbReference type="PANTHER" id="PTHR14469:SF0">
    <property type="entry name" value="FAMILY WITH SEQUENCE SIMILARITY 113"/>
    <property type="match status" value="1"/>
</dbReference>
<proteinExistence type="inferred from homology"/>
<evidence type="ECO:0000256" key="2">
    <source>
        <dbReference type="SAM" id="MobiDB-lite"/>
    </source>
</evidence>
<dbReference type="SUPFAM" id="SSF52266">
    <property type="entry name" value="SGNH hydrolase"/>
    <property type="match status" value="1"/>
</dbReference>
<organism evidence="3 4">
    <name type="scientific">Diploscapter pachys</name>
    <dbReference type="NCBI Taxonomy" id="2018661"/>
    <lineage>
        <taxon>Eukaryota</taxon>
        <taxon>Metazoa</taxon>
        <taxon>Ecdysozoa</taxon>
        <taxon>Nematoda</taxon>
        <taxon>Chromadorea</taxon>
        <taxon>Rhabditida</taxon>
        <taxon>Rhabditina</taxon>
        <taxon>Rhabditomorpha</taxon>
        <taxon>Rhabditoidea</taxon>
        <taxon>Rhabditidae</taxon>
        <taxon>Diploscapter</taxon>
    </lineage>
</organism>
<feature type="compositionally biased region" description="Low complexity" evidence="2">
    <location>
        <begin position="21"/>
        <end position="33"/>
    </location>
</feature>
<reference evidence="3 4" key="1">
    <citation type="journal article" date="2017" name="Curr. Biol.">
        <title>Genome architecture and evolution of a unichromosomal asexual nematode.</title>
        <authorList>
            <person name="Fradin H."/>
            <person name="Zegar C."/>
            <person name="Gutwein M."/>
            <person name="Lucas J."/>
            <person name="Kovtun M."/>
            <person name="Corcoran D."/>
            <person name="Baugh L.R."/>
            <person name="Kiontke K."/>
            <person name="Gunsalus K."/>
            <person name="Fitch D.H."/>
            <person name="Piano F."/>
        </authorList>
    </citation>
    <scope>NUCLEOTIDE SEQUENCE [LARGE SCALE GENOMIC DNA]</scope>
    <source>
        <strain evidence="3">PF1309</strain>
    </source>
</reference>
<evidence type="ECO:0000313" key="4">
    <source>
        <dbReference type="Proteomes" id="UP000218231"/>
    </source>
</evidence>
<evidence type="ECO:0008006" key="5">
    <source>
        <dbReference type="Google" id="ProtNLM"/>
    </source>
</evidence>
<accession>A0A2A2JNT5</accession>
<keyword evidence="4" id="KW-1185">Reference proteome</keyword>
<feature type="region of interest" description="Disordered" evidence="2">
    <location>
        <begin position="1"/>
        <end position="33"/>
    </location>
</feature>
<dbReference type="OrthoDB" id="9975373at2759"/>
<name>A0A2A2JNT5_9BILA</name>
<evidence type="ECO:0000256" key="1">
    <source>
        <dbReference type="ARBA" id="ARBA00037957"/>
    </source>
</evidence>
<dbReference type="AlphaFoldDB" id="A0A2A2JNT5"/>
<gene>
    <name evidence="3" type="ORF">WR25_06311</name>
</gene>
<dbReference type="EMBL" id="LIAE01010312">
    <property type="protein sequence ID" value="PAV63374.1"/>
    <property type="molecule type" value="Genomic_DNA"/>
</dbReference>
<sequence length="690" mass="79155">MTVFPFGSPSENDEERSRSMASPEQAAQNAPSAQNANALEIVSRINAVTKQQVVLDTGRTNFQFKNVCNYLDKWNNPARGADDVMVECCKAILEAPHVINAMDDKTTEGLKNLFLFDSEFVQTLLHNVHVLMVGDSIMRGLYKDLLTIHNTDFFTPEKTLGEKVEDSHMGDRQIDVLMLSSDRLFNQAREYCVEDCLIQFIFTTRCIRTDLTSKMMDFLLKSPENGDYPDVIIMNSALWDLTRYKDYHFATLNEMTIEKSIHEEYIDRLSMFLRRLRLLRPITKFLWINFPWPQIPQKDRGFLAKADVQGDKKYYSCLVMEGQFRAAQVVRNAGYDVLDLGFYLRNHALQVFRKPDGVHWDRVGTRVMTQLLIGHLAKMFSVDVKPEPDINRKILGMTTKFTHDRLWRAAANFLQTMDTTTSIGGKRHGNWVERLQMEIRTKVIDSEDINELLPLMRDMIRIGRACLALQHRFDTRLCDNITVKHSHLHNCEEYFKKFFQKAYIERHNGIKYQHLVMDKSVKARPALSLQESRRLEMAMSQLYESLDESDTIDCPGHSNQHKRKHSLDKLEDNASVVKRLKVTANQPDVYSRAEAFSPTFSPTFSPQDSPSQTYYSNPCTSLCEPPSRVNRALTPPFSNVPHASSVTLQNVPHDPIGSLRVSLDTSPVKQLTPNNVPNLQIFSGPNNGDF</sequence>
<feature type="region of interest" description="Disordered" evidence="2">
    <location>
        <begin position="550"/>
        <end position="570"/>
    </location>
</feature>
<comment type="similarity">
    <text evidence="1">Belongs to the PC-esterase family.</text>
</comment>
<evidence type="ECO:0000313" key="3">
    <source>
        <dbReference type="EMBL" id="PAV63374.1"/>
    </source>
</evidence>
<protein>
    <recommendedName>
        <fullName evidence="5">SGNH domain-containing protein</fullName>
    </recommendedName>
</protein>
<comment type="caution">
    <text evidence="3">The sequence shown here is derived from an EMBL/GenBank/DDBJ whole genome shotgun (WGS) entry which is preliminary data.</text>
</comment>
<dbReference type="Proteomes" id="UP000218231">
    <property type="component" value="Unassembled WGS sequence"/>
</dbReference>
<dbReference type="STRING" id="2018661.A0A2A2JNT5"/>